<dbReference type="Pfam" id="PF01926">
    <property type="entry name" value="MMR_HSR1"/>
    <property type="match status" value="1"/>
</dbReference>
<name>B1I532_DESAP</name>
<dbReference type="InterPro" id="IPR027417">
    <property type="entry name" value="P-loop_NTPase"/>
</dbReference>
<dbReference type="PANTHER" id="PTHR43127">
    <property type="entry name" value="DEVELOPMENTALLY-REGULATED GTP-BINDING PROTEIN 2"/>
    <property type="match status" value="1"/>
</dbReference>
<dbReference type="OrthoDB" id="257487at2"/>
<dbReference type="EMBL" id="CP000860">
    <property type="protein sequence ID" value="ACA60061.1"/>
    <property type="molecule type" value="Genomic_DNA"/>
</dbReference>
<dbReference type="SUPFAM" id="SSF81271">
    <property type="entry name" value="TGS-like"/>
    <property type="match status" value="1"/>
</dbReference>
<feature type="domain" description="TGS" evidence="2">
    <location>
        <begin position="239"/>
        <end position="310"/>
    </location>
</feature>
<dbReference type="STRING" id="477974.Daud_1559"/>
<dbReference type="PRINTS" id="PR00326">
    <property type="entry name" value="GTP1OBG"/>
</dbReference>
<dbReference type="InterPro" id="IPR004095">
    <property type="entry name" value="TGS"/>
</dbReference>
<dbReference type="eggNOG" id="COG1163">
    <property type="taxonomic scope" value="Bacteria"/>
</dbReference>
<evidence type="ECO:0000313" key="3">
    <source>
        <dbReference type="EMBL" id="ACA60061.1"/>
    </source>
</evidence>
<dbReference type="Proteomes" id="UP000008544">
    <property type="component" value="Chromosome"/>
</dbReference>
<dbReference type="GO" id="GO:0005525">
    <property type="term" value="F:GTP binding"/>
    <property type="evidence" value="ECO:0007669"/>
    <property type="project" value="InterPro"/>
</dbReference>
<protein>
    <submittedName>
        <fullName evidence="3">TGS domain protein</fullName>
    </submittedName>
</protein>
<evidence type="ECO:0000259" key="1">
    <source>
        <dbReference type="Pfam" id="PF01926"/>
    </source>
</evidence>
<dbReference type="GO" id="GO:0003924">
    <property type="term" value="F:GTPase activity"/>
    <property type="evidence" value="ECO:0007669"/>
    <property type="project" value="InterPro"/>
</dbReference>
<dbReference type="InterPro" id="IPR012675">
    <property type="entry name" value="Beta-grasp_dom_sf"/>
</dbReference>
<gene>
    <name evidence="3" type="ordered locus">Daud_1559</name>
</gene>
<dbReference type="KEGG" id="dau:Daud_1559"/>
<reference evidence="3 4" key="2">
    <citation type="journal article" date="2008" name="Science">
        <title>Environmental genomics reveals a single-species ecosystem deep within Earth.</title>
        <authorList>
            <person name="Chivian D."/>
            <person name="Brodie E.L."/>
            <person name="Alm E.J."/>
            <person name="Culley D.E."/>
            <person name="Dehal P.S."/>
            <person name="Desantis T.Z."/>
            <person name="Gihring T.M."/>
            <person name="Lapidus A."/>
            <person name="Lin L.H."/>
            <person name="Lowry S.R."/>
            <person name="Moser D.P."/>
            <person name="Richardson P.M."/>
            <person name="Southam G."/>
            <person name="Wanger G."/>
            <person name="Pratt L.M."/>
            <person name="Andersen G.L."/>
            <person name="Hazen T.C."/>
            <person name="Brockman F.J."/>
            <person name="Arkin A.P."/>
            <person name="Onstott T.C."/>
        </authorList>
    </citation>
    <scope>NUCLEOTIDE SEQUENCE [LARGE SCALE GENOMIC DNA]</scope>
    <source>
        <strain evidence="3 4">MP104C</strain>
    </source>
</reference>
<dbReference type="HOGENOM" id="CLU_044997_0_1_9"/>
<dbReference type="AlphaFoldDB" id="B1I532"/>
<proteinExistence type="predicted"/>
<dbReference type="Gene3D" id="3.40.50.300">
    <property type="entry name" value="P-loop containing nucleotide triphosphate hydrolases"/>
    <property type="match status" value="1"/>
</dbReference>
<accession>B1I532</accession>
<evidence type="ECO:0000259" key="2">
    <source>
        <dbReference type="Pfam" id="PF02824"/>
    </source>
</evidence>
<feature type="domain" description="G" evidence="1">
    <location>
        <begin position="81"/>
        <end position="179"/>
    </location>
</feature>
<reference evidence="4" key="1">
    <citation type="submission" date="2007-10" db="EMBL/GenBank/DDBJ databases">
        <title>Complete sequence of chromosome of Desulforudis audaxviator MP104C.</title>
        <authorList>
            <person name="Copeland A."/>
            <person name="Lucas S."/>
            <person name="Lapidus A."/>
            <person name="Barry K."/>
            <person name="Glavina del Rio T."/>
            <person name="Dalin E."/>
            <person name="Tice H."/>
            <person name="Bruce D."/>
            <person name="Pitluck S."/>
            <person name="Lowry S.R."/>
            <person name="Larimer F."/>
            <person name="Land M.L."/>
            <person name="Hauser L."/>
            <person name="Kyrpides N."/>
            <person name="Ivanova N.N."/>
            <person name="Richardson P."/>
        </authorList>
    </citation>
    <scope>NUCLEOTIDE SEQUENCE [LARGE SCALE GENOMIC DNA]</scope>
    <source>
        <strain evidence="4">MP104C</strain>
    </source>
</reference>
<keyword evidence="4" id="KW-1185">Reference proteome</keyword>
<dbReference type="InterPro" id="IPR006073">
    <property type="entry name" value="GTP-bd"/>
</dbReference>
<sequence length="311" mass="34528">MPANLTPQYYAAEEAFRQAATIEDKIAALQEMLAVIPKHKGTEKLQADIRRRLSRLREEGQKKSKAGRQDPFNVEKQGAGQVVLTGYPNTGKSAIVSALSRARVKVAEYPFTTTVPFAGMMPFEEIMIQLVDTPPFTPEMVPPGLLNTLRHGDALLLAIDLGVPECLEQLEGTLEFLNRKKIAGPFLIVGTRADRPEAEENLAVLRELRPDVEILPVSTTTGQNMELLRSRIFEVLNIIRVFSKAPGKPPDLNTPFVLPSGSTVLELAAAIHRDFPRLLKTARVWGSARFDGQSVPRDYQLRDRDIVEIVV</sequence>
<organism evidence="3 4">
    <name type="scientific">Desulforudis audaxviator (strain MP104C)</name>
    <dbReference type="NCBI Taxonomy" id="477974"/>
    <lineage>
        <taxon>Bacteria</taxon>
        <taxon>Bacillati</taxon>
        <taxon>Bacillota</taxon>
        <taxon>Clostridia</taxon>
        <taxon>Thermoanaerobacterales</taxon>
        <taxon>Candidatus Desulforudaceae</taxon>
        <taxon>Candidatus Desulforudis</taxon>
    </lineage>
</organism>
<dbReference type="Pfam" id="PF02824">
    <property type="entry name" value="TGS"/>
    <property type="match status" value="1"/>
</dbReference>
<dbReference type="SUPFAM" id="SSF52540">
    <property type="entry name" value="P-loop containing nucleoside triphosphate hydrolases"/>
    <property type="match status" value="1"/>
</dbReference>
<dbReference type="InterPro" id="IPR012676">
    <property type="entry name" value="TGS-like"/>
</dbReference>
<evidence type="ECO:0000313" key="4">
    <source>
        <dbReference type="Proteomes" id="UP000008544"/>
    </source>
</evidence>
<dbReference type="CDD" id="cd01666">
    <property type="entry name" value="TGS_DRG"/>
    <property type="match status" value="1"/>
</dbReference>
<dbReference type="RefSeq" id="WP_012302642.1">
    <property type="nucleotide sequence ID" value="NC_010424.1"/>
</dbReference>
<dbReference type="Gene3D" id="3.10.20.30">
    <property type="match status" value="1"/>
</dbReference>
<dbReference type="InterPro" id="IPR045001">
    <property type="entry name" value="DRG"/>
</dbReference>